<dbReference type="EC" id="2.3.-.-" evidence="3"/>
<feature type="transmembrane region" description="Helical" evidence="1">
    <location>
        <begin position="44"/>
        <end position="66"/>
    </location>
</feature>
<comment type="caution">
    <text evidence="3">The sequence shown here is derived from an EMBL/GenBank/DDBJ whole genome shotgun (WGS) entry which is preliminary data.</text>
</comment>
<feature type="transmembrane region" description="Helical" evidence="1">
    <location>
        <begin position="252"/>
        <end position="269"/>
    </location>
</feature>
<dbReference type="Pfam" id="PF01757">
    <property type="entry name" value="Acyl_transf_3"/>
    <property type="match status" value="1"/>
</dbReference>
<accession>A0ABW6HZA2</accession>
<reference evidence="3 4" key="1">
    <citation type="submission" date="2024-06" db="EMBL/GenBank/DDBJ databases">
        <title>Flavobacterium spp. isolated from glacier.</title>
        <authorList>
            <person name="Han D."/>
        </authorList>
    </citation>
    <scope>NUCLEOTIDE SEQUENCE [LARGE SCALE GENOMIC DNA]</scope>
    <source>
        <strain evidence="3 4">LS2P90</strain>
    </source>
</reference>
<feature type="transmembrane region" description="Helical" evidence="1">
    <location>
        <begin position="182"/>
        <end position="202"/>
    </location>
</feature>
<dbReference type="InterPro" id="IPR050879">
    <property type="entry name" value="Acyltransferase_3"/>
</dbReference>
<evidence type="ECO:0000256" key="1">
    <source>
        <dbReference type="SAM" id="Phobius"/>
    </source>
</evidence>
<organism evidence="3 4">
    <name type="scientific">Flavobacterium xylosi</name>
    <dbReference type="NCBI Taxonomy" id="3230415"/>
    <lineage>
        <taxon>Bacteria</taxon>
        <taxon>Pseudomonadati</taxon>
        <taxon>Bacteroidota</taxon>
        <taxon>Flavobacteriia</taxon>
        <taxon>Flavobacteriales</taxon>
        <taxon>Flavobacteriaceae</taxon>
        <taxon>Flavobacterium</taxon>
    </lineage>
</organism>
<evidence type="ECO:0000313" key="3">
    <source>
        <dbReference type="EMBL" id="MFE3869269.1"/>
    </source>
</evidence>
<feature type="transmembrane region" description="Helical" evidence="1">
    <location>
        <begin position="12"/>
        <end position="32"/>
    </location>
</feature>
<feature type="domain" description="Acyltransferase 3" evidence="2">
    <location>
        <begin position="4"/>
        <end position="331"/>
    </location>
</feature>
<evidence type="ECO:0000259" key="2">
    <source>
        <dbReference type="Pfam" id="PF01757"/>
    </source>
</evidence>
<evidence type="ECO:0000313" key="4">
    <source>
        <dbReference type="Proteomes" id="UP001600109"/>
    </source>
</evidence>
<keyword evidence="1" id="KW-1133">Transmembrane helix</keyword>
<dbReference type="RefSeq" id="WP_379855877.1">
    <property type="nucleotide sequence ID" value="NZ_JBHZPZ010000021.1"/>
</dbReference>
<proteinExistence type="predicted"/>
<dbReference type="InterPro" id="IPR002656">
    <property type="entry name" value="Acyl_transf_3_dom"/>
</dbReference>
<dbReference type="EMBL" id="JBHZPZ010000021">
    <property type="protein sequence ID" value="MFE3869269.1"/>
    <property type="molecule type" value="Genomic_DNA"/>
</dbReference>
<feature type="transmembrane region" description="Helical" evidence="1">
    <location>
        <begin position="156"/>
        <end position="176"/>
    </location>
</feature>
<keyword evidence="3" id="KW-0012">Acyltransferase</keyword>
<feature type="transmembrane region" description="Helical" evidence="1">
    <location>
        <begin position="315"/>
        <end position="334"/>
    </location>
</feature>
<protein>
    <submittedName>
        <fullName evidence="3">Acyltransferase family protein</fullName>
        <ecNumber evidence="3">2.3.-.-</ecNumber>
    </submittedName>
</protein>
<keyword evidence="1" id="KW-0472">Membrane</keyword>
<feature type="transmembrane region" description="Helical" evidence="1">
    <location>
        <begin position="86"/>
        <end position="105"/>
    </location>
</feature>
<feature type="transmembrane region" description="Helical" evidence="1">
    <location>
        <begin position="223"/>
        <end position="246"/>
    </location>
</feature>
<dbReference type="GO" id="GO:0016746">
    <property type="term" value="F:acyltransferase activity"/>
    <property type="evidence" value="ECO:0007669"/>
    <property type="project" value="UniProtKB-KW"/>
</dbReference>
<dbReference type="PANTHER" id="PTHR23028:SF134">
    <property type="entry name" value="PUTATIVE (AFU_ORTHOLOGUE AFUA_4G08520)-RELATED"/>
    <property type="match status" value="1"/>
</dbReference>
<keyword evidence="4" id="KW-1185">Reference proteome</keyword>
<dbReference type="PANTHER" id="PTHR23028">
    <property type="entry name" value="ACETYLTRANSFERASE"/>
    <property type="match status" value="1"/>
</dbReference>
<keyword evidence="1" id="KW-0812">Transmembrane</keyword>
<keyword evidence="3" id="KW-0808">Transferase</keyword>
<dbReference type="Proteomes" id="UP001600109">
    <property type="component" value="Unassembled WGS sequence"/>
</dbReference>
<feature type="transmembrane region" description="Helical" evidence="1">
    <location>
        <begin position="289"/>
        <end position="309"/>
    </location>
</feature>
<sequence length="380" mass="44137">MRYKELDGLRGIAALSVYFSHLIGVFVINSSIFDYLSNSPFHILWHGEAAVTLFFLLSGFVLTLPYIKNPVDLNMASFYLKRIFRIYPAFIFAVLLCIFLNFFLYDSSQLTGYSDWINEFWKWDIKEISNAEFFNTFILAGFTFNTKLFDPVIGTLRTEMIISFVLPFLIFIVLRLKLAFNLLFLFLLFFVGKDTLGIFYLGTIMAIFRNDILDYVNSKSKPFYTIIFFVTASILYTSRFSLNFIFGNQDKSILLMSILGCVFFLILAMKNGFFSYILNTWAIQFLGKISYSLYLLHFPILLIVCSYTPANVYLVFPISLIVTLLVSHLVYKFIELPFIQLGKRIQTQRLDVISNIFFKGLSIFDLRTIVNLKNVILKKQ</sequence>
<name>A0ABW6HZA2_9FLAO</name>
<gene>
    <name evidence="3" type="ORF">ACFX5E_14485</name>
</gene>